<evidence type="ECO:0000256" key="4">
    <source>
        <dbReference type="ARBA" id="ARBA00025878"/>
    </source>
</evidence>
<protein>
    <submittedName>
        <fullName evidence="7">CBS domain protein</fullName>
    </submittedName>
</protein>
<evidence type="ECO:0000256" key="2">
    <source>
        <dbReference type="ARBA" id="ARBA00022737"/>
    </source>
</evidence>
<proteinExistence type="inferred from homology"/>
<sequence length="312" mass="35053">MQRKDQYSEKFHQTPSFLPRVVNEGIAPEFEGKEFERVQSRIISPTILDRSKDSCETRLAAVGREFKCFPGSTTRALNTSEKSRHVLLSDSKQDGAITGILSVTDFIRAILKMFREKDCALIEEVEDIGLVTIKQFREFVHKAGKLRNLVTISAEDNLLDAVRMLAAHRVHRLPVLDPTTGNPVFMLTHKRIVKFIWTFVYPDTPLIECLDILLNLGVSGVPVVEPNTHKVVDVYSRFDAIGIALEDEGYRLHASVKEALEFKHICQKQASLHSMNLTEVDGLIDHDQALAVPAGVPGELTSLRDGRRKLCP</sequence>
<comment type="subunit">
    <text evidence="4">AMPK is a heterotrimer of an alpha catalytic subunit (PRKAA1 or PRKAA2), a beta (PRKAB1 or PRKAB2) and a gamma non-catalytic subunits (PRKAG1, PRKAG2 or PRKAG3). Interacts with FNIP1 and FNIP2.</text>
</comment>
<dbReference type="Pfam" id="PF00571">
    <property type="entry name" value="CBS"/>
    <property type="match status" value="2"/>
</dbReference>
<dbReference type="GO" id="GO:0016208">
    <property type="term" value="F:AMP binding"/>
    <property type="evidence" value="ECO:0007669"/>
    <property type="project" value="TreeGrafter"/>
</dbReference>
<organism evidence="7 8">
    <name type="scientific">Ancylostoma duodenale</name>
    <dbReference type="NCBI Taxonomy" id="51022"/>
    <lineage>
        <taxon>Eukaryota</taxon>
        <taxon>Metazoa</taxon>
        <taxon>Ecdysozoa</taxon>
        <taxon>Nematoda</taxon>
        <taxon>Chromadorea</taxon>
        <taxon>Rhabditida</taxon>
        <taxon>Rhabditina</taxon>
        <taxon>Rhabditomorpha</taxon>
        <taxon>Strongyloidea</taxon>
        <taxon>Ancylostomatidae</taxon>
        <taxon>Ancylostomatinae</taxon>
        <taxon>Ancylostoma</taxon>
    </lineage>
</organism>
<evidence type="ECO:0000256" key="5">
    <source>
        <dbReference type="PROSITE-ProRule" id="PRU00703"/>
    </source>
</evidence>
<dbReference type="GO" id="GO:0019901">
    <property type="term" value="F:protein kinase binding"/>
    <property type="evidence" value="ECO:0007669"/>
    <property type="project" value="TreeGrafter"/>
</dbReference>
<dbReference type="PROSITE" id="PS51371">
    <property type="entry name" value="CBS"/>
    <property type="match status" value="1"/>
</dbReference>
<name>A0A0C2CVZ7_9BILA</name>
<keyword evidence="8" id="KW-1185">Reference proteome</keyword>
<dbReference type="PANTHER" id="PTHR13780">
    <property type="entry name" value="AMP-ACTIVATED PROTEIN KINASE, GAMMA REGULATORY SUBUNIT"/>
    <property type="match status" value="1"/>
</dbReference>
<keyword evidence="3 5" id="KW-0129">CBS domain</keyword>
<dbReference type="AlphaFoldDB" id="A0A0C2CVZ7"/>
<evidence type="ECO:0000256" key="3">
    <source>
        <dbReference type="ARBA" id="ARBA00023122"/>
    </source>
</evidence>
<dbReference type="EMBL" id="KN730411">
    <property type="protein sequence ID" value="KIH61093.1"/>
    <property type="molecule type" value="Genomic_DNA"/>
</dbReference>
<dbReference type="OrthoDB" id="449052at2759"/>
<dbReference type="GO" id="GO:0031588">
    <property type="term" value="C:nucleotide-activated protein kinase complex"/>
    <property type="evidence" value="ECO:0007669"/>
    <property type="project" value="TreeGrafter"/>
</dbReference>
<dbReference type="InterPro" id="IPR046342">
    <property type="entry name" value="CBS_dom_sf"/>
</dbReference>
<evidence type="ECO:0000313" key="8">
    <source>
        <dbReference type="Proteomes" id="UP000054047"/>
    </source>
</evidence>
<reference evidence="7 8" key="1">
    <citation type="submission" date="2013-12" db="EMBL/GenBank/DDBJ databases">
        <title>Draft genome of the parsitic nematode Ancylostoma duodenale.</title>
        <authorList>
            <person name="Mitreva M."/>
        </authorList>
    </citation>
    <scope>NUCLEOTIDE SEQUENCE [LARGE SCALE GENOMIC DNA]</scope>
    <source>
        <strain evidence="7 8">Zhejiang</strain>
    </source>
</reference>
<evidence type="ECO:0000313" key="7">
    <source>
        <dbReference type="EMBL" id="KIH61093.1"/>
    </source>
</evidence>
<dbReference type="SUPFAM" id="SSF54631">
    <property type="entry name" value="CBS-domain pair"/>
    <property type="match status" value="2"/>
</dbReference>
<dbReference type="GO" id="GO:0005634">
    <property type="term" value="C:nucleus"/>
    <property type="evidence" value="ECO:0007669"/>
    <property type="project" value="TreeGrafter"/>
</dbReference>
<dbReference type="GO" id="GO:0005737">
    <property type="term" value="C:cytoplasm"/>
    <property type="evidence" value="ECO:0007669"/>
    <property type="project" value="TreeGrafter"/>
</dbReference>
<accession>A0A0C2CVZ7</accession>
<evidence type="ECO:0000256" key="1">
    <source>
        <dbReference type="ARBA" id="ARBA00006750"/>
    </source>
</evidence>
<dbReference type="Gene3D" id="3.10.580.10">
    <property type="entry name" value="CBS-domain"/>
    <property type="match status" value="2"/>
</dbReference>
<keyword evidence="2" id="KW-0677">Repeat</keyword>
<evidence type="ECO:0000259" key="6">
    <source>
        <dbReference type="PROSITE" id="PS51371"/>
    </source>
</evidence>
<dbReference type="PANTHER" id="PTHR13780:SF19">
    <property type="entry name" value="CBS DOMAIN-CONTAINING PROTEIN"/>
    <property type="match status" value="1"/>
</dbReference>
<dbReference type="Proteomes" id="UP000054047">
    <property type="component" value="Unassembled WGS sequence"/>
</dbReference>
<dbReference type="InterPro" id="IPR000644">
    <property type="entry name" value="CBS_dom"/>
</dbReference>
<dbReference type="InterPro" id="IPR050511">
    <property type="entry name" value="AMPK_gamma/SDS23_families"/>
</dbReference>
<dbReference type="SMART" id="SM00116">
    <property type="entry name" value="CBS"/>
    <property type="match status" value="2"/>
</dbReference>
<gene>
    <name evidence="7" type="ORF">ANCDUO_08640</name>
</gene>
<feature type="domain" description="CBS" evidence="6">
    <location>
        <begin position="145"/>
        <end position="206"/>
    </location>
</feature>
<comment type="similarity">
    <text evidence="1">Belongs to the 5'-AMP-activated protein kinase gamma subunit family.</text>
</comment>
<dbReference type="GO" id="GO:0019887">
    <property type="term" value="F:protein kinase regulator activity"/>
    <property type="evidence" value="ECO:0007669"/>
    <property type="project" value="TreeGrafter"/>
</dbReference>